<dbReference type="Pfam" id="PF26138">
    <property type="entry name" value="DUF8040"/>
    <property type="match status" value="1"/>
</dbReference>
<evidence type="ECO:0000259" key="3">
    <source>
        <dbReference type="Pfam" id="PF26138"/>
    </source>
</evidence>
<feature type="compositionally biased region" description="Basic and acidic residues" evidence="1">
    <location>
        <begin position="1"/>
        <end position="19"/>
    </location>
</feature>
<reference evidence="4 5" key="1">
    <citation type="submission" date="2015-08" db="EMBL/GenBank/DDBJ databases">
        <title>Next Generation Sequencing and Analysis of the Genome of Puccinia sorghi L Schw, the Causal Agent of Maize Common Rust.</title>
        <authorList>
            <person name="Rochi L."/>
            <person name="Burguener G."/>
            <person name="Darino M."/>
            <person name="Turjanski A."/>
            <person name="Kreff E."/>
            <person name="Dieguez M.J."/>
            <person name="Sacco F."/>
        </authorList>
    </citation>
    <scope>NUCLEOTIDE SEQUENCE [LARGE SCALE GENOMIC DNA]</scope>
    <source>
        <strain evidence="4 5">RO10H11247</strain>
    </source>
</reference>
<keyword evidence="2" id="KW-0812">Transmembrane</keyword>
<dbReference type="InterPro" id="IPR058353">
    <property type="entry name" value="DUF8040"/>
</dbReference>
<dbReference type="AlphaFoldDB" id="A0A0L6V330"/>
<feature type="domain" description="DUF8040" evidence="3">
    <location>
        <begin position="70"/>
        <end position="114"/>
    </location>
</feature>
<keyword evidence="2" id="KW-1133">Transmembrane helix</keyword>
<gene>
    <name evidence="4" type="ORF">VP01_2743g1</name>
</gene>
<dbReference type="VEuPathDB" id="FungiDB:VP01_2743g1"/>
<name>A0A0L6V330_9BASI</name>
<feature type="region of interest" description="Disordered" evidence="1">
    <location>
        <begin position="1"/>
        <end position="30"/>
    </location>
</feature>
<feature type="compositionally biased region" description="Polar residues" evidence="1">
    <location>
        <begin position="20"/>
        <end position="30"/>
    </location>
</feature>
<evidence type="ECO:0000313" key="5">
    <source>
        <dbReference type="Proteomes" id="UP000037035"/>
    </source>
</evidence>
<dbReference type="EMBL" id="LAVV01007661">
    <property type="protein sequence ID" value="KNZ55188.1"/>
    <property type="molecule type" value="Genomic_DNA"/>
</dbReference>
<organism evidence="4 5">
    <name type="scientific">Puccinia sorghi</name>
    <dbReference type="NCBI Taxonomy" id="27349"/>
    <lineage>
        <taxon>Eukaryota</taxon>
        <taxon>Fungi</taxon>
        <taxon>Dikarya</taxon>
        <taxon>Basidiomycota</taxon>
        <taxon>Pucciniomycotina</taxon>
        <taxon>Pucciniomycetes</taxon>
        <taxon>Pucciniales</taxon>
        <taxon>Pucciniaceae</taxon>
        <taxon>Puccinia</taxon>
    </lineage>
</organism>
<comment type="caution">
    <text evidence="4">The sequence shown here is derived from an EMBL/GenBank/DDBJ whole genome shotgun (WGS) entry which is preliminary data.</text>
</comment>
<dbReference type="Proteomes" id="UP000037035">
    <property type="component" value="Unassembled WGS sequence"/>
</dbReference>
<protein>
    <recommendedName>
        <fullName evidence="3">DUF8040 domain-containing protein</fullName>
    </recommendedName>
</protein>
<proteinExistence type="predicted"/>
<evidence type="ECO:0000256" key="1">
    <source>
        <dbReference type="SAM" id="MobiDB-lite"/>
    </source>
</evidence>
<evidence type="ECO:0000256" key="2">
    <source>
        <dbReference type="SAM" id="Phobius"/>
    </source>
</evidence>
<dbReference type="OrthoDB" id="1681765at2759"/>
<evidence type="ECO:0000313" key="4">
    <source>
        <dbReference type="EMBL" id="KNZ55188.1"/>
    </source>
</evidence>
<sequence>MLIERAELEKKKTNQRRNESPFSFSHQSPSKRIPYNNLELTGASYTNTILQGTLQKCVNALVEVEPVSNLLSIEEQLAIFLYITGHKNSNWQAQGRFQHSGQKISKCLKNTSPALVLIVFMDTYPPIQNYTPSLKNSWGLYTESISLQKCLLTKLLPIITGKFLLGNFMWQMLNMFLIGVYFYLIMLKDIICGRMLLLANGVKLI</sequence>
<accession>A0A0L6V330</accession>
<keyword evidence="5" id="KW-1185">Reference proteome</keyword>
<keyword evidence="2" id="KW-0472">Membrane</keyword>
<feature type="transmembrane region" description="Helical" evidence="2">
    <location>
        <begin position="168"/>
        <end position="187"/>
    </location>
</feature>